<name>A0ACC6SI74_9BACI</name>
<comment type="caution">
    <text evidence="1">The sequence shown here is derived from an EMBL/GenBank/DDBJ whole genome shotgun (WGS) entry which is preliminary data.</text>
</comment>
<dbReference type="Proteomes" id="UP001439875">
    <property type="component" value="Unassembled WGS sequence"/>
</dbReference>
<evidence type="ECO:0000313" key="1">
    <source>
        <dbReference type="EMBL" id="MEQ2529566.1"/>
    </source>
</evidence>
<dbReference type="EMBL" id="JBBMEW010000041">
    <property type="protein sequence ID" value="MEQ2529566.1"/>
    <property type="molecule type" value="Genomic_DNA"/>
</dbReference>
<accession>A0ACC6SI74</accession>
<organism evidence="1 2">
    <name type="scientific">Robertmurraya yapensis</name>
    <name type="common">ex Hitch et al 2024</name>
    <dbReference type="NCBI Taxonomy" id="3133160"/>
    <lineage>
        <taxon>Bacteria</taxon>
        <taxon>Bacillati</taxon>
        <taxon>Bacillota</taxon>
        <taxon>Bacilli</taxon>
        <taxon>Bacillales</taxon>
        <taxon>Bacillaceae</taxon>
        <taxon>Robertmurraya</taxon>
    </lineage>
</organism>
<keyword evidence="2" id="KW-1185">Reference proteome</keyword>
<proteinExistence type="predicted"/>
<sequence length="145" mass="17290">METEGEMLSVLKTNEINSVPRFNQFSIHHIKPDSDIDMKRVNAEIRREFQKHSGVYIYLDDSNNVLYVGIGKLADRIRFHYYESFGKYSGKNCEKHIKFFTQYPGRIRILWANIEDRQTQREIEDILTQYLEPKYESMKKAGLLY</sequence>
<gene>
    <name evidence="1" type="ORF">WMO40_23110</name>
</gene>
<reference evidence="1" key="1">
    <citation type="submission" date="2024-03" db="EMBL/GenBank/DDBJ databases">
        <title>Human intestinal bacterial collection.</title>
        <authorList>
            <person name="Pauvert C."/>
            <person name="Hitch T.C.A."/>
            <person name="Clavel T."/>
        </authorList>
    </citation>
    <scope>NUCLEOTIDE SEQUENCE</scope>
    <source>
        <strain evidence="1">CLA-AA-H227</strain>
    </source>
</reference>
<protein>
    <submittedName>
        <fullName evidence="1">Uncharacterized protein</fullName>
    </submittedName>
</protein>
<evidence type="ECO:0000313" key="2">
    <source>
        <dbReference type="Proteomes" id="UP001439875"/>
    </source>
</evidence>